<accession>A0A0A9B4B9</accession>
<protein>
    <submittedName>
        <fullName evidence="1">Uncharacterized protein</fullName>
    </submittedName>
</protein>
<evidence type="ECO:0000313" key="1">
    <source>
        <dbReference type="EMBL" id="JAD56015.1"/>
    </source>
</evidence>
<reference evidence="1" key="2">
    <citation type="journal article" date="2015" name="Data Brief">
        <title>Shoot transcriptome of the giant reed, Arundo donax.</title>
        <authorList>
            <person name="Barrero R.A."/>
            <person name="Guerrero F.D."/>
            <person name="Moolhuijzen P."/>
            <person name="Goolsby J.A."/>
            <person name="Tidwell J."/>
            <person name="Bellgard S.E."/>
            <person name="Bellgard M.I."/>
        </authorList>
    </citation>
    <scope>NUCLEOTIDE SEQUENCE</scope>
    <source>
        <tissue evidence="1">Shoot tissue taken approximately 20 cm above the soil surface</tissue>
    </source>
</reference>
<organism evidence="1">
    <name type="scientific">Arundo donax</name>
    <name type="common">Giant reed</name>
    <name type="synonym">Donax arundinaceus</name>
    <dbReference type="NCBI Taxonomy" id="35708"/>
    <lineage>
        <taxon>Eukaryota</taxon>
        <taxon>Viridiplantae</taxon>
        <taxon>Streptophyta</taxon>
        <taxon>Embryophyta</taxon>
        <taxon>Tracheophyta</taxon>
        <taxon>Spermatophyta</taxon>
        <taxon>Magnoliopsida</taxon>
        <taxon>Liliopsida</taxon>
        <taxon>Poales</taxon>
        <taxon>Poaceae</taxon>
        <taxon>PACMAD clade</taxon>
        <taxon>Arundinoideae</taxon>
        <taxon>Arundineae</taxon>
        <taxon>Arundo</taxon>
    </lineage>
</organism>
<name>A0A0A9B4B9_ARUDO</name>
<reference evidence="1" key="1">
    <citation type="submission" date="2014-09" db="EMBL/GenBank/DDBJ databases">
        <authorList>
            <person name="Magalhaes I.L.F."/>
            <person name="Oliveira U."/>
            <person name="Santos F.R."/>
            <person name="Vidigal T.H.D.A."/>
            <person name="Brescovit A.D."/>
            <person name="Santos A.J."/>
        </authorList>
    </citation>
    <scope>NUCLEOTIDE SEQUENCE</scope>
    <source>
        <tissue evidence="1">Shoot tissue taken approximately 20 cm above the soil surface</tissue>
    </source>
</reference>
<dbReference type="EMBL" id="GBRH01241880">
    <property type="protein sequence ID" value="JAD56015.1"/>
    <property type="molecule type" value="Transcribed_RNA"/>
</dbReference>
<proteinExistence type="predicted"/>
<sequence length="50" mass="5579">MVLNAIPSPVVIREWLSSSHLQHPQAASYPPSITVVRLHRFIDAHTTSCD</sequence>
<dbReference type="AlphaFoldDB" id="A0A0A9B4B9"/>